<dbReference type="Proteomes" id="UP000019116">
    <property type="component" value="Chromosome 2A"/>
</dbReference>
<evidence type="ECO:0000313" key="13">
    <source>
        <dbReference type="EnsemblPlants" id="TraesCS2A02G098400.1"/>
    </source>
</evidence>
<dbReference type="InterPro" id="IPR055235">
    <property type="entry name" value="ASD1_cat"/>
</dbReference>
<dbReference type="Gramene" id="TraesCAD_scaffold_081198_01G000100.1">
    <property type="protein sequence ID" value="TraesCAD_scaffold_081198_01G000100.1"/>
    <property type="gene ID" value="TraesCAD_scaffold_081198_01G000100"/>
</dbReference>
<name>A0A3B6AS30_WHEAT</name>
<dbReference type="Gramene" id="TraesCLE_scaffold_082209_01G000100.1">
    <property type="protein sequence ID" value="TraesCLE_scaffold_082209_01G000100.1"/>
    <property type="gene ID" value="TraesCLE_scaffold_082209_01G000100"/>
</dbReference>
<dbReference type="EnsemblPlants" id="TraesCS2A02G098400.1">
    <property type="protein sequence ID" value="TraesCS2A02G098400.1"/>
    <property type="gene ID" value="TraesCS2A02G098400"/>
</dbReference>
<accession>A0A3B6AS30</accession>
<dbReference type="Gramene" id="TraesCS2A02G098400.1">
    <property type="protein sequence ID" value="TraesCS2A02G098400.1"/>
    <property type="gene ID" value="TraesCS2A02G098400"/>
</dbReference>
<protein>
    <recommendedName>
        <fullName evidence="4">non-reducing end alpha-L-arabinofuranosidase</fullName>
        <ecNumber evidence="4">3.2.1.55</ecNumber>
    </recommendedName>
    <alternativeName>
        <fullName evidence="10">Beta-D-xylosidase</fullName>
    </alternativeName>
</protein>
<evidence type="ECO:0000256" key="8">
    <source>
        <dbReference type="ARBA" id="ARBA00022801"/>
    </source>
</evidence>
<evidence type="ECO:0000256" key="5">
    <source>
        <dbReference type="ARBA" id="ARBA00022525"/>
    </source>
</evidence>
<dbReference type="Pfam" id="PF06964">
    <property type="entry name" value="Alpha-L-AF_C"/>
    <property type="match status" value="1"/>
</dbReference>
<evidence type="ECO:0000256" key="7">
    <source>
        <dbReference type="ARBA" id="ARBA00022729"/>
    </source>
</evidence>
<sequence>MRRRPPPPPPASHAPSKSRLLLPHSASPTPPHPPADPTPEINHAGAGGLWAELVSNRGFEAGGPNTPSNIDPWFIIGNESSIIVGTDRTSCFERNPVALRMEVLCGSKGTNVCPSGGVGVYNPGYWGMNIERRKGYKVSLHIRSSDAVSLTISLTSSDGLHKLASRTITGGKKQFANWTKIQFRLYSSQNNTNSRLQITTTKTGVVWLDQVSVMPSDTYMGHGFRKDLASMLANLKPQFLKFPGGNYAMGNYLRNAFHWGETVGPWEERPGHVNDAWGYWTDDGLGFFEFLQLAEDLGASPVWVVNDGASINEEVPTAIIASLVKDVVDGIEFARGGANTTWGSVRAAMGHPQPFKLDYVSIGNQECWMLYYRGNYQKFYSAIKAAYPDINIISSCDKSTISASNPADLYDVHVYASSANMFSRTSMFDNTPRSGPKAIVSEYAVTGNDAGKGTLVAALAEAAFLVGLEKNSDVVEMASCAPLFVNDNDRRWSPDAIVFNSWQHYGCPNYWMLHFFKDSSGATFHPTAMQVSNYDQMVASAITWQSPKDKSTYLKIKVVNFGSKAMDLNITVTGLESGIKSSGSKKTVLTSAAALDENSFEQPEKVAPVSSPVADAKQQMGVSVSPYSLTSFDLLLEPSKHSII</sequence>
<dbReference type="Gene3D" id="3.20.20.80">
    <property type="entry name" value="Glycosidases"/>
    <property type="match status" value="1"/>
</dbReference>
<dbReference type="Gramene" id="TraesWEE_scaffold_094928_01G000100.1">
    <property type="protein sequence ID" value="TraesWEE_scaffold_094928_01G000100.1"/>
    <property type="gene ID" value="TraesWEE_scaffold_094928_01G000100"/>
</dbReference>
<dbReference type="AlphaFoldDB" id="A0A3B6AS30"/>
<evidence type="ECO:0000256" key="3">
    <source>
        <dbReference type="ARBA" id="ARBA00007186"/>
    </source>
</evidence>
<reference evidence="13" key="1">
    <citation type="submission" date="2018-08" db="EMBL/GenBank/DDBJ databases">
        <authorList>
            <person name="Rossello M."/>
        </authorList>
    </citation>
    <scope>NUCLEOTIDE SEQUENCE [LARGE SCALE GENOMIC DNA]</scope>
    <source>
        <strain evidence="13">cv. Chinese Spring</strain>
    </source>
</reference>
<dbReference type="SMR" id="A0A3B6AS30"/>
<evidence type="ECO:0000256" key="4">
    <source>
        <dbReference type="ARBA" id="ARBA00012670"/>
    </source>
</evidence>
<dbReference type="FunFam" id="3.20.20.80:FF:000025">
    <property type="entry name" value="Alpha-L-arabinofuranosidase 1"/>
    <property type="match status" value="1"/>
</dbReference>
<comment type="similarity">
    <text evidence="3">Belongs to the glycosyl hydrolase 51 family.</text>
</comment>
<keyword evidence="8" id="KW-0378">Hydrolase</keyword>
<evidence type="ECO:0000256" key="2">
    <source>
        <dbReference type="ARBA" id="ARBA00004498"/>
    </source>
</evidence>
<dbReference type="InterPro" id="IPR017853">
    <property type="entry name" value="GH"/>
</dbReference>
<organism evidence="13">
    <name type="scientific">Triticum aestivum</name>
    <name type="common">Wheat</name>
    <dbReference type="NCBI Taxonomy" id="4565"/>
    <lineage>
        <taxon>Eukaryota</taxon>
        <taxon>Viridiplantae</taxon>
        <taxon>Streptophyta</taxon>
        <taxon>Embryophyta</taxon>
        <taxon>Tracheophyta</taxon>
        <taxon>Spermatophyta</taxon>
        <taxon>Magnoliopsida</taxon>
        <taxon>Liliopsida</taxon>
        <taxon>Poales</taxon>
        <taxon>Poaceae</taxon>
        <taxon>BOP clade</taxon>
        <taxon>Pooideae</taxon>
        <taxon>Triticodae</taxon>
        <taxon>Triticeae</taxon>
        <taxon>Triticinae</taxon>
        <taxon>Triticum</taxon>
    </lineage>
</organism>
<reference evidence="13" key="2">
    <citation type="submission" date="2018-10" db="UniProtKB">
        <authorList>
            <consortium name="EnsemblPlants"/>
        </authorList>
    </citation>
    <scope>IDENTIFICATION</scope>
</reference>
<dbReference type="InterPro" id="IPR010720">
    <property type="entry name" value="Alpha-L-AF_C"/>
</dbReference>
<comment type="catalytic activity">
    <reaction evidence="1">
        <text>Hydrolysis of terminal non-reducing alpha-L-arabinofuranoside residues in alpha-L-arabinosides.</text>
        <dbReference type="EC" id="3.2.1.55"/>
    </reaction>
</comment>
<dbReference type="GO" id="GO:0046556">
    <property type="term" value="F:alpha-L-arabinofuranosidase activity"/>
    <property type="evidence" value="ECO:0007669"/>
    <property type="project" value="UniProtKB-EC"/>
</dbReference>
<dbReference type="FunFam" id="2.60.40.1180:FF:000011">
    <property type="entry name" value="Alpha-L-arabinofuranosidase 1"/>
    <property type="match status" value="1"/>
</dbReference>
<dbReference type="PANTHER" id="PTHR31776:SF14">
    <property type="entry name" value="NON-REDUCING END ALPHA-L-ARABINOFURANOSIDASE"/>
    <property type="match status" value="1"/>
</dbReference>
<dbReference type="SUPFAM" id="SSF51445">
    <property type="entry name" value="(Trans)glycosidases"/>
    <property type="match status" value="1"/>
</dbReference>
<evidence type="ECO:0000256" key="1">
    <source>
        <dbReference type="ARBA" id="ARBA00001462"/>
    </source>
</evidence>
<evidence type="ECO:0000313" key="14">
    <source>
        <dbReference type="Proteomes" id="UP000019116"/>
    </source>
</evidence>
<dbReference type="OrthoDB" id="406864at2759"/>
<evidence type="ECO:0000256" key="11">
    <source>
        <dbReference type="SAM" id="MobiDB-lite"/>
    </source>
</evidence>
<comment type="subcellular location">
    <subcellularLocation>
        <location evidence="2">Secreted</location>
        <location evidence="2">Extracellular space</location>
        <location evidence="2">Extracellular matrix</location>
    </subcellularLocation>
</comment>
<feature type="compositionally biased region" description="Pro residues" evidence="11">
    <location>
        <begin position="1"/>
        <end position="12"/>
    </location>
</feature>
<gene>
    <name evidence="13" type="primary">LOC123187423</name>
</gene>
<dbReference type="EC" id="3.2.1.55" evidence="4"/>
<dbReference type="Gramene" id="TraesCS2A03G0201000.1">
    <property type="protein sequence ID" value="TraesCS2A03G0201000.1.CDS"/>
    <property type="gene ID" value="TraesCS2A03G0201000"/>
</dbReference>
<dbReference type="Pfam" id="PF22848">
    <property type="entry name" value="ASD1_dom"/>
    <property type="match status" value="1"/>
</dbReference>
<evidence type="ECO:0000256" key="10">
    <source>
        <dbReference type="ARBA" id="ARBA00082101"/>
    </source>
</evidence>
<feature type="region of interest" description="Disordered" evidence="11">
    <location>
        <begin position="1"/>
        <end position="44"/>
    </location>
</feature>
<dbReference type="GO" id="GO:0046373">
    <property type="term" value="P:L-arabinose metabolic process"/>
    <property type="evidence" value="ECO:0007669"/>
    <property type="project" value="InterPro"/>
</dbReference>
<dbReference type="InterPro" id="IPR051563">
    <property type="entry name" value="Glycosyl_Hydrolase_51"/>
</dbReference>
<dbReference type="SMART" id="SM00813">
    <property type="entry name" value="Alpha-L-AF_C"/>
    <property type="match status" value="1"/>
</dbReference>
<dbReference type="Gene3D" id="2.60.40.1180">
    <property type="entry name" value="Golgi alpha-mannosidase II"/>
    <property type="match status" value="1"/>
</dbReference>
<proteinExistence type="inferred from homology"/>
<dbReference type="GO" id="GO:0000272">
    <property type="term" value="P:polysaccharide catabolic process"/>
    <property type="evidence" value="ECO:0007669"/>
    <property type="project" value="UniProtKB-ARBA"/>
</dbReference>
<evidence type="ECO:0000259" key="12">
    <source>
        <dbReference type="SMART" id="SM00813"/>
    </source>
</evidence>
<keyword evidence="5" id="KW-0964">Secreted</keyword>
<evidence type="ECO:0000256" key="6">
    <source>
        <dbReference type="ARBA" id="ARBA00022530"/>
    </source>
</evidence>
<dbReference type="FunFam" id="2.60.120.260:FF:000063">
    <property type="entry name" value="Putative alpha-L-arabinofuranosidase family protein"/>
    <property type="match status" value="1"/>
</dbReference>
<keyword evidence="7" id="KW-0732">Signal</keyword>
<keyword evidence="9" id="KW-0325">Glycoprotein</keyword>
<dbReference type="Gramene" id="TraesRN2A0100166600.1">
    <property type="protein sequence ID" value="TraesRN2A0100166600.1"/>
    <property type="gene ID" value="TraesRN2A0100166600"/>
</dbReference>
<dbReference type="Gramene" id="TraesROB_scaffold_077407_01G000100.1">
    <property type="protein sequence ID" value="TraesROB_scaffold_077407_01G000100.1"/>
    <property type="gene ID" value="TraesROB_scaffold_077407_01G000100"/>
</dbReference>
<dbReference type="PANTHER" id="PTHR31776">
    <property type="entry name" value="ALPHA-L-ARABINOFURANOSIDASE 1"/>
    <property type="match status" value="1"/>
</dbReference>
<evidence type="ECO:0000256" key="9">
    <source>
        <dbReference type="ARBA" id="ARBA00023180"/>
    </source>
</evidence>
<keyword evidence="6" id="KW-0272">Extracellular matrix</keyword>
<dbReference type="InterPro" id="IPR013780">
    <property type="entry name" value="Glyco_hydro_b"/>
</dbReference>
<feature type="compositionally biased region" description="Pro residues" evidence="11">
    <location>
        <begin position="28"/>
        <end position="37"/>
    </location>
</feature>
<feature type="domain" description="Alpha-L-arabinofuranosidase C-terminal" evidence="12">
    <location>
        <begin position="441"/>
        <end position="628"/>
    </location>
</feature>
<keyword evidence="14" id="KW-1185">Reference proteome</keyword>